<feature type="site" description="Transition state stabilizer" evidence="9">
    <location>
        <position position="138"/>
    </location>
</feature>
<dbReference type="PROSITE" id="PS01350">
    <property type="entry name" value="ISPF"/>
    <property type="match status" value="1"/>
</dbReference>
<evidence type="ECO:0000256" key="7">
    <source>
        <dbReference type="ARBA" id="ARBA00023229"/>
    </source>
</evidence>
<evidence type="ECO:0000256" key="2">
    <source>
        <dbReference type="ARBA" id="ARBA00004709"/>
    </source>
</evidence>
<feature type="site" description="Transition state stabilizer" evidence="9">
    <location>
        <position position="39"/>
    </location>
</feature>
<comment type="catalytic activity">
    <reaction evidence="1 9 10">
        <text>4-CDP-2-C-methyl-D-erythritol 2-phosphate = 2-C-methyl-D-erythritol 2,4-cyclic diphosphate + CMP</text>
        <dbReference type="Rhea" id="RHEA:23864"/>
        <dbReference type="ChEBI" id="CHEBI:57919"/>
        <dbReference type="ChEBI" id="CHEBI:58483"/>
        <dbReference type="ChEBI" id="CHEBI:60377"/>
        <dbReference type="EC" id="4.6.1.12"/>
    </reaction>
</comment>
<feature type="binding site" evidence="9">
    <location>
        <position position="12"/>
    </location>
    <ligand>
        <name>a divalent metal cation</name>
        <dbReference type="ChEBI" id="CHEBI:60240"/>
    </ligand>
</feature>
<keyword evidence="6 9" id="KW-0479">Metal-binding</keyword>
<dbReference type="GO" id="GO:0016114">
    <property type="term" value="P:terpenoid biosynthetic process"/>
    <property type="evidence" value="ECO:0007669"/>
    <property type="project" value="InterPro"/>
</dbReference>
<feature type="binding site" evidence="9">
    <location>
        <position position="10"/>
    </location>
    <ligand>
        <name>a divalent metal cation</name>
        <dbReference type="ChEBI" id="CHEBI:60240"/>
    </ligand>
</feature>
<comment type="subunit">
    <text evidence="4 9">Homotrimer.</text>
</comment>
<dbReference type="AlphaFoldDB" id="A0AAE3HQU0"/>
<evidence type="ECO:0000256" key="8">
    <source>
        <dbReference type="ARBA" id="ARBA00023239"/>
    </source>
</evidence>
<comment type="caution">
    <text evidence="9">Lacks conserved residue(s) required for the propagation of feature annotation.</text>
</comment>
<reference evidence="12" key="1">
    <citation type="journal article" date="2016" name="Genome Announc.">
        <title>Draft Genome Sequences of Two Novel Amoeba-Resistant Intranuclear Bacteria, 'Candidatus Berkiella cookevillensis' and 'Candidatus Berkiella aquae'.</title>
        <authorList>
            <person name="Mehari Y.T."/>
            <person name="Arivett B.A."/>
            <person name="Farone A.L."/>
            <person name="Gunderson J.H."/>
            <person name="Farone M.B."/>
        </authorList>
    </citation>
    <scope>NUCLEOTIDE SEQUENCE</scope>
    <source>
        <strain evidence="12">CC99</strain>
    </source>
</reference>
<evidence type="ECO:0000313" key="12">
    <source>
        <dbReference type="EMBL" id="MCS5708385.1"/>
    </source>
</evidence>
<comment type="similarity">
    <text evidence="3 9 10">Belongs to the IspF family.</text>
</comment>
<feature type="binding site" evidence="9">
    <location>
        <begin position="61"/>
        <end position="63"/>
    </location>
    <ligand>
        <name>4-CDP-2-C-methyl-D-erythritol 2-phosphate</name>
        <dbReference type="ChEBI" id="CHEBI:57919"/>
    </ligand>
</feature>
<dbReference type="SUPFAM" id="SSF69765">
    <property type="entry name" value="IpsF-like"/>
    <property type="match status" value="1"/>
</dbReference>
<dbReference type="Pfam" id="PF02542">
    <property type="entry name" value="YgbB"/>
    <property type="match status" value="1"/>
</dbReference>
<evidence type="ECO:0000256" key="5">
    <source>
        <dbReference type="ARBA" id="ARBA00012579"/>
    </source>
</evidence>
<comment type="pathway">
    <text evidence="2 9">Isoprenoid biosynthesis; isopentenyl diphosphate biosynthesis via DXP pathway; isopentenyl diphosphate from 1-deoxy-D-xylulose 5-phosphate: step 4/6.</text>
</comment>
<accession>A0AAE3HQU0</accession>
<dbReference type="Gene3D" id="3.30.1330.50">
    <property type="entry name" value="2-C-methyl-D-erythritol 2,4-cyclodiphosphate synthase"/>
    <property type="match status" value="1"/>
</dbReference>
<gene>
    <name evidence="9 12" type="primary">ispF</name>
    <name evidence="12" type="ORF">CC99x_005640</name>
</gene>
<dbReference type="GO" id="GO:0019288">
    <property type="term" value="P:isopentenyl diphosphate biosynthetic process, methylerythritol 4-phosphate pathway"/>
    <property type="evidence" value="ECO:0007669"/>
    <property type="project" value="UniProtKB-UniRule"/>
</dbReference>
<dbReference type="EMBL" id="LKHV02000001">
    <property type="protein sequence ID" value="MCS5708385.1"/>
    <property type="molecule type" value="Genomic_DNA"/>
</dbReference>
<dbReference type="CDD" id="cd00554">
    <property type="entry name" value="MECDP_synthase"/>
    <property type="match status" value="1"/>
</dbReference>
<comment type="cofactor">
    <cofactor evidence="9">
        <name>a divalent metal cation</name>
        <dbReference type="ChEBI" id="CHEBI:60240"/>
    </cofactor>
    <text evidence="9">Binds 1 divalent metal cation per subunit.</text>
</comment>
<dbReference type="GO" id="GO:0046872">
    <property type="term" value="F:metal ion binding"/>
    <property type="evidence" value="ECO:0007669"/>
    <property type="project" value="UniProtKB-KW"/>
</dbReference>
<dbReference type="InterPro" id="IPR020555">
    <property type="entry name" value="MECDP_synthase_CS"/>
</dbReference>
<name>A0AAE3HQU0_9GAMM</name>
<organism evidence="12 13">
    <name type="scientific">Candidatus Berkiella cookevillensis</name>
    <dbReference type="NCBI Taxonomy" id="437022"/>
    <lineage>
        <taxon>Bacteria</taxon>
        <taxon>Pseudomonadati</taxon>
        <taxon>Pseudomonadota</taxon>
        <taxon>Gammaproteobacteria</taxon>
        <taxon>Candidatus Berkiellales</taxon>
        <taxon>Candidatus Berkiellaceae</taxon>
        <taxon>Candidatus Berkiella</taxon>
    </lineage>
</organism>
<feature type="binding site" evidence="9">
    <location>
        <begin position="10"/>
        <end position="12"/>
    </location>
    <ligand>
        <name>4-CDP-2-C-methyl-D-erythritol 2-phosphate</name>
        <dbReference type="ChEBI" id="CHEBI:57919"/>
    </ligand>
</feature>
<comment type="caution">
    <text evidence="12">The sequence shown here is derived from an EMBL/GenBank/DDBJ whole genome shotgun (WGS) entry which is preliminary data.</text>
</comment>
<feature type="binding site" evidence="9">
    <location>
        <position position="47"/>
    </location>
    <ligand>
        <name>a divalent metal cation</name>
        <dbReference type="ChEBI" id="CHEBI:60240"/>
    </ligand>
</feature>
<dbReference type="EC" id="4.6.1.12" evidence="5 9"/>
<proteinExistence type="inferred from homology"/>
<evidence type="ECO:0000256" key="1">
    <source>
        <dbReference type="ARBA" id="ARBA00000200"/>
    </source>
</evidence>
<dbReference type="InterPro" id="IPR036571">
    <property type="entry name" value="MECDP_synthase_sf"/>
</dbReference>
<feature type="domain" description="2-C-methyl-D-erythritol 2,4-cyclodiphosphate synthase" evidence="11">
    <location>
        <begin position="3"/>
        <end position="159"/>
    </location>
</feature>
<comment type="function">
    <text evidence="9">Involved in the biosynthesis of isopentenyl diphosphate (IPP) and dimethylallyl diphosphate (DMAPP), two major building blocks of isoprenoid compounds. Catalyzes the conversion of 4-diphosphocytidyl-2-C-methyl-D-erythritol 2-phosphate (CDP-ME2P) to 2-C-methyl-D-erythritol 2,4-cyclodiphosphate (ME-CPP) with a corresponding release of cytidine 5-monophosphate (CMP).</text>
</comment>
<evidence type="ECO:0000256" key="6">
    <source>
        <dbReference type="ARBA" id="ARBA00022723"/>
    </source>
</evidence>
<evidence type="ECO:0000313" key="13">
    <source>
        <dbReference type="Proteomes" id="UP000051494"/>
    </source>
</evidence>
<evidence type="ECO:0000256" key="9">
    <source>
        <dbReference type="HAMAP-Rule" id="MF_00107"/>
    </source>
</evidence>
<keyword evidence="7 9" id="KW-0414">Isoprene biosynthesis</keyword>
<dbReference type="HAMAP" id="MF_00107">
    <property type="entry name" value="IspF"/>
    <property type="match status" value="1"/>
</dbReference>
<evidence type="ECO:0000256" key="3">
    <source>
        <dbReference type="ARBA" id="ARBA00008480"/>
    </source>
</evidence>
<dbReference type="NCBIfam" id="TIGR00151">
    <property type="entry name" value="ispF"/>
    <property type="match status" value="1"/>
</dbReference>
<evidence type="ECO:0000259" key="11">
    <source>
        <dbReference type="Pfam" id="PF02542"/>
    </source>
</evidence>
<dbReference type="InterPro" id="IPR003526">
    <property type="entry name" value="MECDP_synthase"/>
</dbReference>
<dbReference type="GO" id="GO:0008685">
    <property type="term" value="F:2-C-methyl-D-erythritol 2,4-cyclodiphosphate synthase activity"/>
    <property type="evidence" value="ECO:0007669"/>
    <property type="project" value="UniProtKB-UniRule"/>
</dbReference>
<reference evidence="12" key="2">
    <citation type="submission" date="2021-06" db="EMBL/GenBank/DDBJ databases">
        <title>Genomic Description and Analysis of Intracellular Bacteria, Candidatus Berkiella cookevillensis and Candidatus Berkiella aquae.</title>
        <authorList>
            <person name="Kidane D.T."/>
            <person name="Mehari Y.T."/>
            <person name="Rice F.C."/>
            <person name="Arivett B.A."/>
            <person name="Farone A.L."/>
            <person name="Berk S.G."/>
            <person name="Farone M.B."/>
        </authorList>
    </citation>
    <scope>NUCLEOTIDE SEQUENCE</scope>
    <source>
        <strain evidence="12">CC99</strain>
    </source>
</reference>
<feature type="binding site" evidence="9">
    <location>
        <begin position="66"/>
        <end position="70"/>
    </location>
    <ligand>
        <name>4-CDP-2-C-methyl-D-erythritol 2-phosphate</name>
        <dbReference type="ChEBI" id="CHEBI:57919"/>
    </ligand>
</feature>
<dbReference type="PANTHER" id="PTHR43181:SF1">
    <property type="entry name" value="2-C-METHYL-D-ERYTHRITOL 2,4-CYCLODIPHOSPHATE SYNTHASE, CHLOROPLASTIC"/>
    <property type="match status" value="1"/>
</dbReference>
<keyword evidence="8 9" id="KW-0456">Lyase</keyword>
<dbReference type="PANTHER" id="PTHR43181">
    <property type="entry name" value="2-C-METHYL-D-ERYTHRITOL 2,4-CYCLODIPHOSPHATE SYNTHASE, CHLOROPLASTIC"/>
    <property type="match status" value="1"/>
</dbReference>
<feature type="binding site" evidence="9">
    <location>
        <begin position="39"/>
        <end position="40"/>
    </location>
    <ligand>
        <name>4-CDP-2-C-methyl-D-erythritol 2-phosphate</name>
        <dbReference type="ChEBI" id="CHEBI:57919"/>
    </ligand>
</feature>
<feature type="binding site" evidence="9">
    <location>
        <position position="147"/>
    </location>
    <ligand>
        <name>4-CDP-2-C-methyl-D-erythritol 2-phosphate</name>
        <dbReference type="ChEBI" id="CHEBI:57919"/>
    </ligand>
</feature>
<keyword evidence="13" id="KW-1185">Reference proteome</keyword>
<dbReference type="Proteomes" id="UP000051494">
    <property type="component" value="Unassembled WGS sequence"/>
</dbReference>
<sequence>MMIRIGHGYDIHRLESNVQKNGIILGGIEIPYEKNFVAHSDGDVLIHALIDALLGAAGLGDIGQHFPDTDPKYKNADSRILLQNVLQKITKLNYCVNNVDITIIAEKPKLAPHISTMRECLAAELQISYADVNVKAKTNEQCDAVGHREAIVVFAVVTLLNDSLMEKVV</sequence>
<evidence type="ECO:0000256" key="10">
    <source>
        <dbReference type="RuleBase" id="RU004395"/>
    </source>
</evidence>
<evidence type="ECO:0000256" key="4">
    <source>
        <dbReference type="ARBA" id="ARBA00011233"/>
    </source>
</evidence>
<protein>
    <recommendedName>
        <fullName evidence="5 9">2-C-methyl-D-erythritol 2,4-cyclodiphosphate synthase</fullName>
        <shortName evidence="9">MECDP-synthase</shortName>
        <shortName evidence="9">MECPP-synthase</shortName>
        <shortName evidence="9">MECPS</shortName>
        <ecNumber evidence="5 9">4.6.1.12</ecNumber>
    </recommendedName>
</protein>